<protein>
    <recommendedName>
        <fullName evidence="5">Coiled-coil protein</fullName>
    </recommendedName>
</protein>
<evidence type="ECO:0000256" key="2">
    <source>
        <dbReference type="SAM" id="MobiDB-lite"/>
    </source>
</evidence>
<accession>A0A4Z1T458</accession>
<evidence type="ECO:0000313" key="4">
    <source>
        <dbReference type="Proteomes" id="UP000315496"/>
    </source>
</evidence>
<evidence type="ECO:0008006" key="5">
    <source>
        <dbReference type="Google" id="ProtNLM"/>
    </source>
</evidence>
<feature type="region of interest" description="Disordered" evidence="2">
    <location>
        <begin position="538"/>
        <end position="558"/>
    </location>
</feature>
<dbReference type="VEuPathDB" id="GiardiaDB:GMRT_10941"/>
<evidence type="ECO:0000313" key="3">
    <source>
        <dbReference type="EMBL" id="TNJ30438.1"/>
    </source>
</evidence>
<organism evidence="3 4">
    <name type="scientific">Giardia muris</name>
    <dbReference type="NCBI Taxonomy" id="5742"/>
    <lineage>
        <taxon>Eukaryota</taxon>
        <taxon>Metamonada</taxon>
        <taxon>Diplomonadida</taxon>
        <taxon>Hexamitidae</taxon>
        <taxon>Giardiinae</taxon>
        <taxon>Giardia</taxon>
    </lineage>
</organism>
<sequence>MHPNDPPSFPHGISELSSILVENPTLAGDFPWIHDPTYDAIVGQILGVLANIARTINPTAPITAEQMLHSLDFILSQNAVLRQQTQGVVQDVTSLNTIDELKRQIALYEQTIHQQRENLLMLESNVSHAYARVEALTKENAHLRRERDSLFGSYRDLQIEVELLRNRLPNPTLSNVQHIETPKRPLKLAKLYSVQLGTAEEPTTAASKAGASRSKRHIDVTYTPDDELLASHLRESSDKGRDSQRELLQLNEALEAELAAMKKDLESARTRSQAARAEADADRAVLLEQIQALTAENGNIRETAKLTEDKLIEILVEHRMAEAPVTIMAETQTPCVETASKGISALRCHDDVGTQTLLVLATVTVSSSEESIISNLESALASTNTAIEQHINTSLADQNTIRGLQQEVTELKDKLSECTDNLEVRDENVKTLVQRLAYFRDLLYKFRDQLHEDLDVDGSPTQTMTIDHPSKPADAILLSTSTVHVLAEESDTPDPILDSLNQLAVANSQAMFQQKEGNLRRVDALLGSFEAQFRALLPEAKPEGEKTRHKHRRRRHER</sequence>
<dbReference type="Proteomes" id="UP000315496">
    <property type="component" value="Chromosome 1"/>
</dbReference>
<comment type="caution">
    <text evidence="3">The sequence shown here is derived from an EMBL/GenBank/DDBJ whole genome shotgun (WGS) entry which is preliminary data.</text>
</comment>
<dbReference type="AlphaFoldDB" id="A0A4Z1T458"/>
<dbReference type="EMBL" id="VDLU01000001">
    <property type="protein sequence ID" value="TNJ30438.1"/>
    <property type="molecule type" value="Genomic_DNA"/>
</dbReference>
<feature type="coiled-coil region" evidence="1">
    <location>
        <begin position="98"/>
        <end position="146"/>
    </location>
</feature>
<proteinExistence type="predicted"/>
<name>A0A4Z1T458_GIAMU</name>
<keyword evidence="1" id="KW-0175">Coiled coil</keyword>
<reference evidence="3 4" key="1">
    <citation type="submission" date="2019-05" db="EMBL/GenBank/DDBJ databases">
        <title>The compact genome of Giardia muris reveals important steps in the evolution of intestinal protozoan parasites.</title>
        <authorList>
            <person name="Xu F."/>
            <person name="Jimenez-Gonzalez A."/>
            <person name="Einarsson E."/>
            <person name="Astvaldsson A."/>
            <person name="Peirasmaki D."/>
            <person name="Eckmann L."/>
            <person name="Andersson J.O."/>
            <person name="Svard S.G."/>
            <person name="Jerlstrom-Hultqvist J."/>
        </authorList>
    </citation>
    <scope>NUCLEOTIDE SEQUENCE [LARGE SCALE GENOMIC DNA]</scope>
    <source>
        <strain evidence="3 4">Roberts-Thomson</strain>
    </source>
</reference>
<feature type="compositionally biased region" description="Basic residues" evidence="2">
    <location>
        <begin position="547"/>
        <end position="558"/>
    </location>
</feature>
<evidence type="ECO:0000256" key="1">
    <source>
        <dbReference type="SAM" id="Coils"/>
    </source>
</evidence>
<keyword evidence="4" id="KW-1185">Reference proteome</keyword>
<feature type="coiled-coil region" evidence="1">
    <location>
        <begin position="244"/>
        <end position="296"/>
    </location>
</feature>
<gene>
    <name evidence="3" type="ORF">GMRT_10941</name>
</gene>